<accession>A0A139H2B0</accession>
<proteinExistence type="predicted"/>
<dbReference type="InterPro" id="IPR036249">
    <property type="entry name" value="Thioredoxin-like_sf"/>
</dbReference>
<dbReference type="SUPFAM" id="SSF52833">
    <property type="entry name" value="Thioredoxin-like"/>
    <property type="match status" value="1"/>
</dbReference>
<dbReference type="CDD" id="cd02970">
    <property type="entry name" value="PRX_like2"/>
    <property type="match status" value="1"/>
</dbReference>
<evidence type="ECO:0008006" key="4">
    <source>
        <dbReference type="Google" id="ProtNLM"/>
    </source>
</evidence>
<protein>
    <recommendedName>
        <fullName evidence="4">Thioredoxin-like fold domain-containing protein</fullName>
    </recommendedName>
</protein>
<dbReference type="PANTHER" id="PTHR28630">
    <property type="match status" value="1"/>
</dbReference>
<name>A0A139H2B0_9PEZI</name>
<dbReference type="STRING" id="321146.A0A139H2B0"/>
<dbReference type="InterPro" id="IPR032801">
    <property type="entry name" value="PXL2A/B/C"/>
</dbReference>
<evidence type="ECO:0000256" key="1">
    <source>
        <dbReference type="SAM" id="MobiDB-lite"/>
    </source>
</evidence>
<dbReference type="Proteomes" id="UP000070133">
    <property type="component" value="Unassembled WGS sequence"/>
</dbReference>
<reference evidence="2 3" key="1">
    <citation type="submission" date="2015-07" db="EMBL/GenBank/DDBJ databases">
        <title>Comparative genomics of the Sigatoka disease complex on banana suggests a link between parallel evolutionary changes in Pseudocercospora fijiensis and Pseudocercospora eumusae and increased virulence on the banana host.</title>
        <authorList>
            <person name="Chang T.-C."/>
            <person name="Salvucci A."/>
            <person name="Crous P.W."/>
            <person name="Stergiopoulos I."/>
        </authorList>
    </citation>
    <scope>NUCLEOTIDE SEQUENCE [LARGE SCALE GENOMIC DNA]</scope>
    <source>
        <strain evidence="2 3">CBS 114824</strain>
    </source>
</reference>
<dbReference type="AlphaFoldDB" id="A0A139H2B0"/>
<evidence type="ECO:0000313" key="2">
    <source>
        <dbReference type="EMBL" id="KXS96597.1"/>
    </source>
</evidence>
<organism evidence="2 3">
    <name type="scientific">Pseudocercospora eumusae</name>
    <dbReference type="NCBI Taxonomy" id="321146"/>
    <lineage>
        <taxon>Eukaryota</taxon>
        <taxon>Fungi</taxon>
        <taxon>Dikarya</taxon>
        <taxon>Ascomycota</taxon>
        <taxon>Pezizomycotina</taxon>
        <taxon>Dothideomycetes</taxon>
        <taxon>Dothideomycetidae</taxon>
        <taxon>Mycosphaerellales</taxon>
        <taxon>Mycosphaerellaceae</taxon>
        <taxon>Pseudocercospora</taxon>
    </lineage>
</organism>
<gene>
    <name evidence="2" type="ORF">AC578_11137</name>
</gene>
<dbReference type="Gene3D" id="3.40.30.10">
    <property type="entry name" value="Glutaredoxin"/>
    <property type="match status" value="1"/>
</dbReference>
<dbReference type="Pfam" id="PF13911">
    <property type="entry name" value="AhpC-TSA_2"/>
    <property type="match status" value="1"/>
</dbReference>
<dbReference type="OrthoDB" id="40334at2759"/>
<feature type="compositionally biased region" description="Low complexity" evidence="1">
    <location>
        <begin position="25"/>
        <end position="42"/>
    </location>
</feature>
<dbReference type="EMBL" id="LFZN01000170">
    <property type="protein sequence ID" value="KXS96597.1"/>
    <property type="molecule type" value="Genomic_DNA"/>
</dbReference>
<comment type="caution">
    <text evidence="2">The sequence shown here is derived from an EMBL/GenBank/DDBJ whole genome shotgun (WGS) entry which is preliminary data.</text>
</comment>
<sequence length="326" mass="36418">MNPARDVSPVGTSRFEAPYEPPRSLTPSATTSPISPSTSTLPFARRIKQPQHSDSLFSNDTEADTAPTSMRSSSRDQLHSPTSPISAVTPDEWFARFHSDSDLDALNSDECPDRATLAAIQDIPIYDAEGNSRTFGSLYHDPSGLAYQRQLVIFVRHFYCGACQAYLKALTESISMQEYFSIPIPTQIIVIGCGQPDLIPQYKKFCGDCPFPMFADPSRALFKKLGMKSTLNIGGSRPEYMKDISTVAWANGQFVTVKRSLQDPDGITKRDVLRGGQPLQVGGEFLFEEGQVVWCHRMKNMRGHAEVKVIRRLLELDDEWRGQTFR</sequence>
<feature type="region of interest" description="Disordered" evidence="1">
    <location>
        <begin position="1"/>
        <end position="87"/>
    </location>
</feature>
<keyword evidence="3" id="KW-1185">Reference proteome</keyword>
<evidence type="ECO:0000313" key="3">
    <source>
        <dbReference type="Proteomes" id="UP000070133"/>
    </source>
</evidence>
<dbReference type="PANTHER" id="PTHR28630:SF3">
    <property type="entry name" value="PEROXIREDOXIN-LIKE 2C"/>
    <property type="match status" value="1"/>
</dbReference>
<feature type="compositionally biased region" description="Polar residues" evidence="1">
    <location>
        <begin position="50"/>
        <end position="72"/>
    </location>
</feature>